<dbReference type="Gene3D" id="2.130.10.10">
    <property type="entry name" value="YVTN repeat-like/Quinoprotein amine dehydrogenase"/>
    <property type="match status" value="1"/>
</dbReference>
<dbReference type="Pfam" id="PF13385">
    <property type="entry name" value="Laminin_G_3"/>
    <property type="match status" value="1"/>
</dbReference>
<dbReference type="SUPFAM" id="SSF49899">
    <property type="entry name" value="Concanavalin A-like lectins/glucanases"/>
    <property type="match status" value="1"/>
</dbReference>
<feature type="compositionally biased region" description="Acidic residues" evidence="3">
    <location>
        <begin position="1243"/>
        <end position="1257"/>
    </location>
</feature>
<feature type="compositionally biased region" description="Polar residues" evidence="3">
    <location>
        <begin position="1181"/>
        <end position="1202"/>
    </location>
</feature>
<dbReference type="EMBL" id="JNBR01000398">
    <property type="protein sequence ID" value="OQR93717.1"/>
    <property type="molecule type" value="Genomic_DNA"/>
</dbReference>
<dbReference type="Proteomes" id="UP000243579">
    <property type="component" value="Unassembled WGS sequence"/>
</dbReference>
<feature type="compositionally biased region" description="Low complexity" evidence="3">
    <location>
        <begin position="1629"/>
        <end position="1650"/>
    </location>
</feature>
<dbReference type="PROSITE" id="PS50197">
    <property type="entry name" value="BEACH"/>
    <property type="match status" value="1"/>
</dbReference>
<dbReference type="Pfam" id="PF04727">
    <property type="entry name" value="ELMO_CED12"/>
    <property type="match status" value="1"/>
</dbReference>
<dbReference type="InterPro" id="IPR036322">
    <property type="entry name" value="WD40_repeat_dom_sf"/>
</dbReference>
<dbReference type="InterPro" id="IPR011993">
    <property type="entry name" value="PH-like_dom_sf"/>
</dbReference>
<dbReference type="InterPro" id="IPR015943">
    <property type="entry name" value="WD40/YVTN_repeat-like_dom_sf"/>
</dbReference>
<dbReference type="InterPro" id="IPR050865">
    <property type="entry name" value="BEACH_Domain"/>
</dbReference>
<dbReference type="InterPro" id="IPR001680">
    <property type="entry name" value="WD40_rpt"/>
</dbReference>
<keyword evidence="7" id="KW-1185">Reference proteome</keyword>
<sequence length="2822" mass="312175">MRAMDSYLVDLCGSTLVMSVGGMNASTMDSLVRTIRFPDQLARVFIDFIGVVDEAQQIELLDTLTFMVKHEAANAQACIQVNFHRAIIIFLEDHALWTGFPRPVLKKILALLMQIAQYSVSADDIRAMLLVFQSPRWKETAPDDNAVATFIASMEMMARSAPGPSWYLDLSGDQSGFLVPSMENVAFPPSGYTLSTWIRVESSPGMNSPLFSFCTETNVGIEVSFMDTTLVVKSLDVKKNEYNEAQVPNALVKHQWQWICIVHTYRQFRGSKLDVYVNGDARQSFRFSYPSVATSPSKMKCYVGRTKNNYSRCLIAHVGSIAFFSQPLQASVVEGIKSADDYDNVVLQFNAAVMSSSLTSSAPLSGGAAAAPASTTATGTPHEGLLFAFDARSYDEKRKLLLDASGNMHHGENTATVPSVRLRTISTFKDSVWQMGGPMIFLPLFVSPGATTGPLDLHACQTIARPLGPLSIPKVVSLVAETLRHSTINKFVCRRSQTVPLLSLLLRSLPTTFLTPDLLSTVERLLSAVASDRYLSDDIQKNLLYNFQLWVPAPVDIQNTIFEKLHMSIKKNIVSSAVISIRYMLRMLSSVYCKSNLTNKSVADAEHLRERVLETIRMLLYDPEAWKQGQKKSIVNTLGLIGGAAPPCPMMLSFDAARTLIFSMLGKPTNPDGVVDDTVKAAVSEVEIDAGSIAEHVSDTDIPDLLQIVIDLSITAETQQEFLSIFERLGGLRIWLPLIATGNSQVRRMTLRLLRTYINFKCNLNATPTLKPSLSAIDVRMILEALNVAEFPLHLGSFNELYSLLLGIDYGDPAVRLFQAATDDPHDHAALLPDTTTMSNVVRHPSMLLPFLDLLKASPLHIRWVGLVYLKLLFGDDSIECTINRRTLLQCYAGHGYPPVAIEAIFDSFLSTPPPATPSLFAEACPQISGTSSATELWFYGLGADAPLDATTLHLREAVGNGSLSDDERLRAAAALARLQDHKFLLDLVQHDSVRRDQYRRLVGSKDTAPVLSDGIKTHLIYLLASVAPGVVHSFLSTAAVELSAQLVVLEFKTNDGAGELVFHPLTLYPPSSRAVVAWLKAILDRVTQLVDIQVPPRASVCWRNIEHLCSVAAAVVFHFDPDVPSTQRRDSTMDDVAFWKCRDELDGERELSEALLNVWQRCAAQLTFEQDATFGRTAQPRASLTSAQQRPSLTMSSSMQKRGSYAPPAPSALKPFPGGAMRQILGLVLRSMYRVIYDDEAKDDADDSSSDSDGDDTVAPQRRRSRLNSMPLPMDSVFLARLNKLDYFVQVLKLPQYVATKEDTSLVHWFVLELARLMHHTQQLCTAEPRWMESARRCAELITRCLQVTLASTDELRAMLQREDFVLTETEVSRRDMFYHEHLETLRDSRLKKRATYANVVEIETEQARSAIQIVFSAGVQASSKAPVEVWRKRVLAKEYDDWMKLERLLRWNIQHVWSAQFVATASTWQLDAFTSSKWQRCRLLPDVARCESYTKKQTRAAASTADAFLAQEGSPDLSTATTLLDEEAEEENDTEDDETQANLLGHQDDDSAIEVQIVAAIDEATAALDRARSASILGMEAPPLPVAAPPAPVEEAPAAVETTETKRASMSSRFMTGFGRFRKPASTVAEDTPTEPTAAPTPPASTVSPKAVDKKKVAVNASFRTTAYLLLPEGRVVFGMFRLGQASVVFEGEKVVDEEGDEHSAPGLVLLKRRIFSVRVVKAVYRRRFRLDMNCGMEIYFVDGTSLLLGFDTEQDVDIVYSVLRQRKPPCLVTTKRLLTGDRLVLHANWHATNQWVRREITTFEYLMLLNVAAGRSYNDITQYPVFPWVIADYTSETLDFEDAATFRDFTQPIGGQTREALESAGTRFISSGAFPYHYASPYSSQDSVLSALVRLLPFTLAFRALQKPASDAIVSIPELWQQCTSPTNERGWELTPEFYMTPHFLMGTEALPAVELPPWAHGSVDTFVRTQKEALESDYVSSHLHHWIDLVFGAHQRGPDAVAHGNIFHPECYPDNLNLKLLDTSVRDRIAQRGTVPSQIFHKPHPVRLSVDDALEKRYPASHALASLSSRSQVRRYDVPSRHEMALSSIRFSTATATGHGMGVVKNVAAKVKATDAPDAPLGSVVYTTDESGLVLAKRYQNATPDSAKGAPFTLQEVEQWWRLPAMCSITDGMVFYEHMVSCGYFDGSWRIHWSADGELLQRIAFHKQRILCMARSEDDVTGDVALAFGSEDCTISVWAISKYAASRPRRMFSSGSKKELPVGTLPWVLLVGHTRPVVSVALNVHLDIVASTCTSHRLLLHSLRTSCPLHTMDLSLPAVVDTSIYLTISTQGTILSHAVHALEADAGDWRAAPTQSELALVSINGRVVERLHLTDKEEPLTLLQRGVVFTSDGQFVITASAGRDGGLDVRPIGDLRSVIRRIETKRSCTLTCFGLSQDERCVVAGYEDGSLVMYALHYGVRDAGRVISDKKARAEEAAAFARATTVAVSSEAKESSTVFVPKGKSSVLDPMVLANMNKLFLLSRRPCIGGNADYEELLCAFWGIIYGSTDSLFDPSFERAGDSWSRLGFQRPDPTTDFRSGGLLSLNCFIYFATTSIDEVKRMTSSQIPGSHEHTYPWGPVGINITCLLARLLWKNDGELFTDKENIWPIFSNPDAFYILFTEVFLLFDCIWCGMNAQYGSFSVVMEFTMQQVTEALKDNHGSLSNLQWNIQARRVQFQQSFTPDPIVARTVSADDLLQLTPPLSSAGNPPVQDSFNLLDLASPPRASAAPVDPFDVFDPFAANTLINVSSTHSATDAPPASFASTGSAHYDPFAGLE</sequence>
<feature type="region of interest" description="Disordered" evidence="3">
    <location>
        <begin position="1243"/>
        <end position="1267"/>
    </location>
</feature>
<dbReference type="SMART" id="SM01026">
    <property type="entry name" value="Beach"/>
    <property type="match status" value="1"/>
</dbReference>
<evidence type="ECO:0000259" key="5">
    <source>
        <dbReference type="PROSITE" id="PS51335"/>
    </source>
</evidence>
<dbReference type="InterPro" id="IPR036372">
    <property type="entry name" value="BEACH_dom_sf"/>
</dbReference>
<dbReference type="InterPro" id="IPR031570">
    <property type="entry name" value="NBEA/BDCP_DUF4704"/>
</dbReference>
<dbReference type="Gene3D" id="2.30.29.30">
    <property type="entry name" value="Pleckstrin-homology domain (PH domain)/Phosphotyrosine-binding domain (PTB)"/>
    <property type="match status" value="1"/>
</dbReference>
<dbReference type="InterPro" id="IPR013320">
    <property type="entry name" value="ConA-like_dom_sf"/>
</dbReference>
<comment type="caution">
    <text evidence="6">The sequence shown here is derived from an EMBL/GenBank/DDBJ whole genome shotgun (WGS) entry which is preliminary data.</text>
</comment>
<dbReference type="InterPro" id="IPR046851">
    <property type="entry name" value="NBCH_WD40"/>
</dbReference>
<feature type="domain" description="ELMO" evidence="5">
    <location>
        <begin position="2537"/>
        <end position="2701"/>
    </location>
</feature>
<dbReference type="PROSITE" id="PS51335">
    <property type="entry name" value="ELMO"/>
    <property type="match status" value="1"/>
</dbReference>
<keyword evidence="2" id="KW-0677">Repeat</keyword>
<feature type="region of interest" description="Disordered" evidence="3">
    <location>
        <begin position="1178"/>
        <end position="1214"/>
    </location>
</feature>
<dbReference type="SUPFAM" id="SSF50729">
    <property type="entry name" value="PH domain-like"/>
    <property type="match status" value="1"/>
</dbReference>
<dbReference type="Pfam" id="PF15787">
    <property type="entry name" value="DUF4704"/>
    <property type="match status" value="1"/>
</dbReference>
<name>A0A1V9Z725_ACHHY</name>
<dbReference type="InterPro" id="IPR023362">
    <property type="entry name" value="PH-BEACH_dom"/>
</dbReference>
<dbReference type="SUPFAM" id="SSF50978">
    <property type="entry name" value="WD40 repeat-like"/>
    <property type="match status" value="1"/>
</dbReference>
<proteinExistence type="predicted"/>
<reference evidence="6 7" key="1">
    <citation type="journal article" date="2014" name="Genome Biol. Evol.">
        <title>The secreted proteins of Achlya hypogyna and Thraustotheca clavata identify the ancestral oomycete secretome and reveal gene acquisitions by horizontal gene transfer.</title>
        <authorList>
            <person name="Misner I."/>
            <person name="Blouin N."/>
            <person name="Leonard G."/>
            <person name="Richards T.A."/>
            <person name="Lane C.E."/>
        </authorList>
    </citation>
    <scope>NUCLEOTIDE SEQUENCE [LARGE SCALE GENOMIC DNA]</scope>
    <source>
        <strain evidence="6 7">ATCC 48635</strain>
    </source>
</reference>
<feature type="region of interest" description="Disordered" evidence="3">
    <location>
        <begin position="1625"/>
        <end position="1650"/>
    </location>
</feature>
<dbReference type="Gene3D" id="1.10.1540.10">
    <property type="entry name" value="BEACH domain"/>
    <property type="match status" value="1"/>
</dbReference>
<dbReference type="InterPro" id="IPR006816">
    <property type="entry name" value="ELMO_dom"/>
</dbReference>
<dbReference type="STRING" id="1202772.A0A1V9Z725"/>
<evidence type="ECO:0000256" key="2">
    <source>
        <dbReference type="ARBA" id="ARBA00022737"/>
    </source>
</evidence>
<protein>
    <recommendedName>
        <fullName evidence="8">BEACH domain-containing protein</fullName>
    </recommendedName>
</protein>
<evidence type="ECO:0008006" key="8">
    <source>
        <dbReference type="Google" id="ProtNLM"/>
    </source>
</evidence>
<organism evidence="6 7">
    <name type="scientific">Achlya hypogyna</name>
    <name type="common">Oomycete</name>
    <name type="synonym">Protoachlya hypogyna</name>
    <dbReference type="NCBI Taxonomy" id="1202772"/>
    <lineage>
        <taxon>Eukaryota</taxon>
        <taxon>Sar</taxon>
        <taxon>Stramenopiles</taxon>
        <taxon>Oomycota</taxon>
        <taxon>Saprolegniomycetes</taxon>
        <taxon>Saprolegniales</taxon>
        <taxon>Achlyaceae</taxon>
        <taxon>Achlya</taxon>
    </lineage>
</organism>
<dbReference type="OrthoDB" id="67155at2759"/>
<dbReference type="Gene3D" id="2.60.120.200">
    <property type="match status" value="1"/>
</dbReference>
<accession>A0A1V9Z725</accession>
<dbReference type="Pfam" id="PF14844">
    <property type="entry name" value="PH_BEACH"/>
    <property type="match status" value="1"/>
</dbReference>
<dbReference type="CDD" id="cd06071">
    <property type="entry name" value="Beach"/>
    <property type="match status" value="1"/>
</dbReference>
<evidence type="ECO:0000256" key="3">
    <source>
        <dbReference type="SAM" id="MobiDB-lite"/>
    </source>
</evidence>
<dbReference type="SUPFAM" id="SSF81837">
    <property type="entry name" value="BEACH domain"/>
    <property type="match status" value="1"/>
</dbReference>
<evidence type="ECO:0000313" key="7">
    <source>
        <dbReference type="Proteomes" id="UP000243579"/>
    </source>
</evidence>
<keyword evidence="1" id="KW-0853">WD repeat</keyword>
<dbReference type="SMART" id="SM00320">
    <property type="entry name" value="WD40"/>
    <property type="match status" value="3"/>
</dbReference>
<dbReference type="Pfam" id="PF02138">
    <property type="entry name" value="Beach"/>
    <property type="match status" value="1"/>
</dbReference>
<dbReference type="Pfam" id="PF20426">
    <property type="entry name" value="NBCH_WD40"/>
    <property type="match status" value="1"/>
</dbReference>
<evidence type="ECO:0000256" key="1">
    <source>
        <dbReference type="ARBA" id="ARBA00022574"/>
    </source>
</evidence>
<evidence type="ECO:0000259" key="4">
    <source>
        <dbReference type="PROSITE" id="PS50197"/>
    </source>
</evidence>
<evidence type="ECO:0000313" key="6">
    <source>
        <dbReference type="EMBL" id="OQR93717.1"/>
    </source>
</evidence>
<gene>
    <name evidence="6" type="ORF">ACHHYP_02340</name>
</gene>
<dbReference type="InterPro" id="IPR000409">
    <property type="entry name" value="BEACH_dom"/>
</dbReference>
<dbReference type="PANTHER" id="PTHR13743">
    <property type="entry name" value="BEIGE/BEACH-RELATED"/>
    <property type="match status" value="1"/>
</dbReference>
<dbReference type="PANTHER" id="PTHR13743:SF163">
    <property type="entry name" value="BEACH DOMAIN-CONTAINING PROTEIN"/>
    <property type="match status" value="1"/>
</dbReference>
<feature type="domain" description="BEACH" evidence="4">
    <location>
        <begin position="1783"/>
        <end position="2051"/>
    </location>
</feature>